<sequence>MSATMPTYASYLPPEIIWPHLKLFLFGGLYMLGLKRETATDVSNPPLPYTN</sequence>
<keyword evidence="1" id="KW-1133">Transmembrane helix</keyword>
<organism evidence="2">
    <name type="scientific">marine metagenome</name>
    <dbReference type="NCBI Taxonomy" id="408172"/>
    <lineage>
        <taxon>unclassified sequences</taxon>
        <taxon>metagenomes</taxon>
        <taxon>ecological metagenomes</taxon>
    </lineage>
</organism>
<evidence type="ECO:0000313" key="2">
    <source>
        <dbReference type="EMBL" id="SVC25505.1"/>
    </source>
</evidence>
<gene>
    <name evidence="2" type="ORF">METZ01_LOCUS278359</name>
</gene>
<proteinExistence type="predicted"/>
<accession>A0A382KPK9</accession>
<dbReference type="EMBL" id="UINC01081545">
    <property type="protein sequence ID" value="SVC25505.1"/>
    <property type="molecule type" value="Genomic_DNA"/>
</dbReference>
<evidence type="ECO:0000256" key="1">
    <source>
        <dbReference type="SAM" id="Phobius"/>
    </source>
</evidence>
<keyword evidence="1" id="KW-0812">Transmembrane</keyword>
<name>A0A382KPK9_9ZZZZ</name>
<keyword evidence="1" id="KW-0472">Membrane</keyword>
<protein>
    <submittedName>
        <fullName evidence="2">Uncharacterized protein</fullName>
    </submittedName>
</protein>
<feature type="transmembrane region" description="Helical" evidence="1">
    <location>
        <begin position="16"/>
        <end position="34"/>
    </location>
</feature>
<dbReference type="AlphaFoldDB" id="A0A382KPK9"/>
<reference evidence="2" key="1">
    <citation type="submission" date="2018-05" db="EMBL/GenBank/DDBJ databases">
        <authorList>
            <person name="Lanie J.A."/>
            <person name="Ng W.-L."/>
            <person name="Kazmierczak K.M."/>
            <person name="Andrzejewski T.M."/>
            <person name="Davidsen T.M."/>
            <person name="Wayne K.J."/>
            <person name="Tettelin H."/>
            <person name="Glass J.I."/>
            <person name="Rusch D."/>
            <person name="Podicherti R."/>
            <person name="Tsui H.-C.T."/>
            <person name="Winkler M.E."/>
        </authorList>
    </citation>
    <scope>NUCLEOTIDE SEQUENCE</scope>
</reference>